<gene>
    <name evidence="2" type="ORF">QTL97_07190</name>
</gene>
<protein>
    <submittedName>
        <fullName evidence="2">Uncharacterized protein</fullName>
    </submittedName>
</protein>
<organism evidence="2 3">
    <name type="scientific">Sporosarcina thermotolerans</name>
    <dbReference type="NCBI Taxonomy" id="633404"/>
    <lineage>
        <taxon>Bacteria</taxon>
        <taxon>Bacillati</taxon>
        <taxon>Bacillota</taxon>
        <taxon>Bacilli</taxon>
        <taxon>Bacillales</taxon>
        <taxon>Caryophanaceae</taxon>
        <taxon>Sporosarcina</taxon>
    </lineage>
</organism>
<sequence length="41" mass="4611">MSGFQEKRALPEINERFPGETSGSGNKRADFQEKRALADNQ</sequence>
<dbReference type="Proteomes" id="UP001271648">
    <property type="component" value="Unassembled WGS sequence"/>
</dbReference>
<evidence type="ECO:0000313" key="2">
    <source>
        <dbReference type="EMBL" id="MDW0116715.1"/>
    </source>
</evidence>
<evidence type="ECO:0000256" key="1">
    <source>
        <dbReference type="SAM" id="MobiDB-lite"/>
    </source>
</evidence>
<feature type="region of interest" description="Disordered" evidence="1">
    <location>
        <begin position="1"/>
        <end position="41"/>
    </location>
</feature>
<dbReference type="EMBL" id="JAUBDJ010000003">
    <property type="protein sequence ID" value="MDW0116715.1"/>
    <property type="molecule type" value="Genomic_DNA"/>
</dbReference>
<proteinExistence type="predicted"/>
<dbReference type="AlphaFoldDB" id="A0AAW9A8Q0"/>
<name>A0AAW9A8Q0_9BACL</name>
<dbReference type="RefSeq" id="WP_317940524.1">
    <property type="nucleotide sequence ID" value="NZ_JAUBDJ010000003.1"/>
</dbReference>
<evidence type="ECO:0000313" key="3">
    <source>
        <dbReference type="Proteomes" id="UP001271648"/>
    </source>
</evidence>
<reference evidence="2 3" key="1">
    <citation type="submission" date="2023-06" db="EMBL/GenBank/DDBJ databases">
        <title>Sporosarcina sp. nov., isolated from Korean traditional fermented seafood 'Jeotgal'.</title>
        <authorList>
            <person name="Yang A.I."/>
            <person name="Shin N.-R."/>
        </authorList>
    </citation>
    <scope>NUCLEOTIDE SEQUENCE [LARGE SCALE GENOMIC DNA]</scope>
    <source>
        <strain evidence="2 3">KCTC43456</strain>
    </source>
</reference>
<feature type="compositionally biased region" description="Basic and acidic residues" evidence="1">
    <location>
        <begin position="1"/>
        <end position="18"/>
    </location>
</feature>
<accession>A0AAW9A8Q0</accession>
<comment type="caution">
    <text evidence="2">The sequence shown here is derived from an EMBL/GenBank/DDBJ whole genome shotgun (WGS) entry which is preliminary data.</text>
</comment>
<keyword evidence="3" id="KW-1185">Reference proteome</keyword>
<feature type="compositionally biased region" description="Basic and acidic residues" evidence="1">
    <location>
        <begin position="27"/>
        <end position="41"/>
    </location>
</feature>